<gene>
    <name evidence="1" type="ORF">Q2T41_06270</name>
</gene>
<dbReference type="EMBL" id="JAUKUC010000001">
    <property type="protein sequence ID" value="MDO1512257.1"/>
    <property type="molecule type" value="Genomic_DNA"/>
</dbReference>
<reference evidence="1" key="1">
    <citation type="journal article" date="2014" name="Int. J. Syst. Evol. Microbiol.">
        <title>Complete genome of a new Firmicutes species belonging to the dominant human colonic microbiota ('Ruminococcus bicirculans') reveals two chromosomes and a selective capacity to utilize plant glucans.</title>
        <authorList>
            <consortium name="NISC Comparative Sequencing Program"/>
            <person name="Wegmann U."/>
            <person name="Louis P."/>
            <person name="Goesmann A."/>
            <person name="Henrissat B."/>
            <person name="Duncan S.H."/>
            <person name="Flint H.J."/>
        </authorList>
    </citation>
    <scope>NUCLEOTIDE SEQUENCE</scope>
    <source>
        <strain evidence="1">CECT 8869</strain>
    </source>
</reference>
<evidence type="ECO:0000313" key="1">
    <source>
        <dbReference type="EMBL" id="MDO1512257.1"/>
    </source>
</evidence>
<organism evidence="1 2">
    <name type="scientific">Maribacter confluentis</name>
    <dbReference type="NCBI Taxonomy" id="1656093"/>
    <lineage>
        <taxon>Bacteria</taxon>
        <taxon>Pseudomonadati</taxon>
        <taxon>Bacteroidota</taxon>
        <taxon>Flavobacteriia</taxon>
        <taxon>Flavobacteriales</taxon>
        <taxon>Flavobacteriaceae</taxon>
        <taxon>Maribacter</taxon>
    </lineage>
</organism>
<keyword evidence="2" id="KW-1185">Reference proteome</keyword>
<comment type="caution">
    <text evidence="1">The sequence shown here is derived from an EMBL/GenBank/DDBJ whole genome shotgun (WGS) entry which is preliminary data.</text>
</comment>
<sequence>MNISIAEKKALKAILELQKSCYVEEAELYNDYSIPQLTQNLESIELDYVNEKILKVECDVKIVGSVRGF</sequence>
<dbReference type="Proteomes" id="UP001168579">
    <property type="component" value="Unassembled WGS sequence"/>
</dbReference>
<name>A0ABT8RMV7_9FLAO</name>
<dbReference type="RefSeq" id="WP_304435373.1">
    <property type="nucleotide sequence ID" value="NZ_JAUKUC010000001.1"/>
</dbReference>
<evidence type="ECO:0000313" key="2">
    <source>
        <dbReference type="Proteomes" id="UP001168579"/>
    </source>
</evidence>
<protein>
    <submittedName>
        <fullName evidence="1">Uncharacterized protein</fullName>
    </submittedName>
</protein>
<proteinExistence type="predicted"/>
<accession>A0ABT8RMV7</accession>
<reference evidence="1" key="2">
    <citation type="submission" date="2023-06" db="EMBL/GenBank/DDBJ databases">
        <authorList>
            <person name="Lucena T."/>
            <person name="Sun Q."/>
        </authorList>
    </citation>
    <scope>NUCLEOTIDE SEQUENCE</scope>
    <source>
        <strain evidence="1">CECT 8869</strain>
    </source>
</reference>